<organism evidence="7 8">
    <name type="scientific">Penicillium brasilianum</name>
    <dbReference type="NCBI Taxonomy" id="104259"/>
    <lineage>
        <taxon>Eukaryota</taxon>
        <taxon>Fungi</taxon>
        <taxon>Dikarya</taxon>
        <taxon>Ascomycota</taxon>
        <taxon>Pezizomycotina</taxon>
        <taxon>Eurotiomycetes</taxon>
        <taxon>Eurotiomycetidae</taxon>
        <taxon>Eurotiales</taxon>
        <taxon>Aspergillaceae</taxon>
        <taxon>Penicillium</taxon>
    </lineage>
</organism>
<dbReference type="InterPro" id="IPR008775">
    <property type="entry name" value="Phytyl_CoA_dOase-like"/>
</dbReference>
<keyword evidence="5" id="KW-0560">Oxidoreductase</keyword>
<keyword evidence="3" id="KW-0479">Metal-binding</keyword>
<evidence type="ECO:0000313" key="7">
    <source>
        <dbReference type="EMBL" id="CEO59282.1"/>
    </source>
</evidence>
<keyword evidence="4" id="KW-0223">Dioxygenase</keyword>
<evidence type="ECO:0000256" key="2">
    <source>
        <dbReference type="ARBA" id="ARBA00005830"/>
    </source>
</evidence>
<evidence type="ECO:0008006" key="9">
    <source>
        <dbReference type="Google" id="ProtNLM"/>
    </source>
</evidence>
<dbReference type="Pfam" id="PF05721">
    <property type="entry name" value="PhyH"/>
    <property type="match status" value="1"/>
</dbReference>
<proteinExistence type="inferred from homology"/>
<dbReference type="EMBL" id="CDHK01000003">
    <property type="protein sequence ID" value="CEO59282.1"/>
    <property type="molecule type" value="Genomic_DNA"/>
</dbReference>
<dbReference type="OrthoDB" id="445007at2759"/>
<reference evidence="8" key="1">
    <citation type="journal article" date="2015" name="Genome Announc.">
        <title>Draft genome sequence of the fungus Penicillium brasilianum MG11.</title>
        <authorList>
            <person name="Horn F."/>
            <person name="Linde J."/>
            <person name="Mattern D.J."/>
            <person name="Walther G."/>
            <person name="Guthke R."/>
            <person name="Brakhage A.A."/>
            <person name="Valiante V."/>
        </authorList>
    </citation>
    <scope>NUCLEOTIDE SEQUENCE [LARGE SCALE GENOMIC DNA]</scope>
    <source>
        <strain evidence="8">MG11</strain>
    </source>
</reference>
<dbReference type="GO" id="GO:0046872">
    <property type="term" value="F:metal ion binding"/>
    <property type="evidence" value="ECO:0007669"/>
    <property type="project" value="UniProtKB-KW"/>
</dbReference>
<gene>
    <name evidence="7" type="ORF">PMG11_03964</name>
</gene>
<name>A0A0F7VII1_PENBI</name>
<dbReference type="STRING" id="104259.A0A0F7VII1"/>
<dbReference type="PANTHER" id="PTHR20883:SF19">
    <property type="entry name" value="MULTIFUNCTIONAL DIOXYGENASE AUSE"/>
    <property type="match status" value="1"/>
</dbReference>
<accession>A0A0F7VII1</accession>
<evidence type="ECO:0000256" key="3">
    <source>
        <dbReference type="ARBA" id="ARBA00022723"/>
    </source>
</evidence>
<dbReference type="Gene3D" id="2.60.120.620">
    <property type="entry name" value="q2cbj1_9rhob like domain"/>
    <property type="match status" value="1"/>
</dbReference>
<evidence type="ECO:0000256" key="5">
    <source>
        <dbReference type="ARBA" id="ARBA00023002"/>
    </source>
</evidence>
<dbReference type="PANTHER" id="PTHR20883">
    <property type="entry name" value="PHYTANOYL-COA DIOXYGENASE DOMAIN CONTAINING 1"/>
    <property type="match status" value="1"/>
</dbReference>
<sequence length="299" mass="33199">MTLDNMKSTSQAGSPKIRRYTLHGGPSVIFEAMRQDGVVIIEGFLNPEQIKRINEEVDPHLAQLQHDRNLTSSLESHLPPETKRLYGLSEISKTFRHDVLNHGLMHEVCKKVFDETGDYWLASAAVLQHAPGAPRQHLHHDYMPHPLIDNGPGGPECLINFFTALTDFTPESGATQFVWGSHTKHGITEPSDEHPIAVAEVKAGDAILISGKMVHRAGDNNTKDFYRRALSIAISTSLLSPMEANLRFSRPVVESMTPLAQKMIGWGTVSQFGIGMWTYDMRDLAENIGLKSSQSILKV</sequence>
<keyword evidence="8" id="KW-1185">Reference proteome</keyword>
<keyword evidence="6" id="KW-0408">Iron</keyword>
<dbReference type="Proteomes" id="UP000042958">
    <property type="component" value="Unassembled WGS sequence"/>
</dbReference>
<dbReference type="SUPFAM" id="SSF51197">
    <property type="entry name" value="Clavaminate synthase-like"/>
    <property type="match status" value="1"/>
</dbReference>
<evidence type="ECO:0000256" key="1">
    <source>
        <dbReference type="ARBA" id="ARBA00001962"/>
    </source>
</evidence>
<evidence type="ECO:0000256" key="4">
    <source>
        <dbReference type="ARBA" id="ARBA00022964"/>
    </source>
</evidence>
<evidence type="ECO:0000313" key="8">
    <source>
        <dbReference type="Proteomes" id="UP000042958"/>
    </source>
</evidence>
<comment type="cofactor">
    <cofactor evidence="1">
        <name>Fe cation</name>
        <dbReference type="ChEBI" id="CHEBI:24875"/>
    </cofactor>
</comment>
<dbReference type="AlphaFoldDB" id="A0A0F7VII1"/>
<protein>
    <recommendedName>
        <fullName evidence="9">Oxygenase</fullName>
    </recommendedName>
</protein>
<comment type="similarity">
    <text evidence="2">Belongs to the PhyH family.</text>
</comment>
<evidence type="ECO:0000256" key="6">
    <source>
        <dbReference type="ARBA" id="ARBA00023004"/>
    </source>
</evidence>
<dbReference type="GO" id="GO:0051213">
    <property type="term" value="F:dioxygenase activity"/>
    <property type="evidence" value="ECO:0007669"/>
    <property type="project" value="UniProtKB-KW"/>
</dbReference>